<organism evidence="1 2">
    <name type="scientific">Aquincola tertiaricarbonis</name>
    <dbReference type="NCBI Taxonomy" id="391953"/>
    <lineage>
        <taxon>Bacteria</taxon>
        <taxon>Pseudomonadati</taxon>
        <taxon>Pseudomonadota</taxon>
        <taxon>Betaproteobacteria</taxon>
        <taxon>Burkholderiales</taxon>
        <taxon>Sphaerotilaceae</taxon>
        <taxon>Aquincola</taxon>
    </lineage>
</organism>
<evidence type="ECO:0000313" key="1">
    <source>
        <dbReference type="EMBL" id="URI05737.1"/>
    </source>
</evidence>
<dbReference type="Proteomes" id="UP001056201">
    <property type="component" value="Chromosome 1"/>
</dbReference>
<dbReference type="InterPro" id="IPR025148">
    <property type="entry name" value="AtzG-like"/>
</dbReference>
<name>A0ABY4RZ46_AQUTE</name>
<keyword evidence="2" id="KW-1185">Reference proteome</keyword>
<dbReference type="Pfam" id="PF13318">
    <property type="entry name" value="AtzG-like"/>
    <property type="match status" value="1"/>
</dbReference>
<gene>
    <name evidence="1" type="ORF">MW290_07215</name>
</gene>
<evidence type="ECO:0000313" key="2">
    <source>
        <dbReference type="Proteomes" id="UP001056201"/>
    </source>
</evidence>
<dbReference type="EMBL" id="CP097635">
    <property type="protein sequence ID" value="URI05737.1"/>
    <property type="molecule type" value="Genomic_DNA"/>
</dbReference>
<sequence>MSPEQVAAYVDATAQALDLPLRPAHRPGVLRYFALAAEMADLINQFPLTVQDEPAPAFVPISPADDAQGHTR</sequence>
<reference evidence="1" key="1">
    <citation type="submission" date="2022-05" db="EMBL/GenBank/DDBJ databases">
        <title>An RpoN-dependent PEP-CTERM gene is involved in floc formation of an Aquincola tertiaricarbonis strain.</title>
        <authorList>
            <person name="Qiu D."/>
            <person name="Xia M."/>
        </authorList>
    </citation>
    <scope>NUCLEOTIDE SEQUENCE</scope>
    <source>
        <strain evidence="1">RN12</strain>
    </source>
</reference>
<accession>A0ABY4RZ46</accession>
<proteinExistence type="predicted"/>
<protein>
    <submittedName>
        <fullName evidence="1">DUF4089 domain-containing protein</fullName>
    </submittedName>
</protein>